<gene>
    <name evidence="1" type="ORF">Acr_12g0009340</name>
</gene>
<protein>
    <submittedName>
        <fullName evidence="1">Uncharacterized protein</fullName>
    </submittedName>
</protein>
<reference evidence="1 2" key="1">
    <citation type="submission" date="2019-07" db="EMBL/GenBank/DDBJ databases">
        <title>De Novo Assembly of kiwifruit Actinidia rufa.</title>
        <authorList>
            <person name="Sugita-Konishi S."/>
            <person name="Sato K."/>
            <person name="Mori E."/>
            <person name="Abe Y."/>
            <person name="Kisaki G."/>
            <person name="Hamano K."/>
            <person name="Suezawa K."/>
            <person name="Otani M."/>
            <person name="Fukuda T."/>
            <person name="Manabe T."/>
            <person name="Gomi K."/>
            <person name="Tabuchi M."/>
            <person name="Akimitsu K."/>
            <person name="Kataoka I."/>
        </authorList>
    </citation>
    <scope>NUCLEOTIDE SEQUENCE [LARGE SCALE GENOMIC DNA]</scope>
    <source>
        <strain evidence="2">cv. Fuchu</strain>
    </source>
</reference>
<accession>A0A7J0FII6</accession>
<dbReference type="CDD" id="cd00303">
    <property type="entry name" value="retropepsin_like"/>
    <property type="match status" value="1"/>
</dbReference>
<organism evidence="1 2">
    <name type="scientific">Actinidia rufa</name>
    <dbReference type="NCBI Taxonomy" id="165716"/>
    <lineage>
        <taxon>Eukaryota</taxon>
        <taxon>Viridiplantae</taxon>
        <taxon>Streptophyta</taxon>
        <taxon>Embryophyta</taxon>
        <taxon>Tracheophyta</taxon>
        <taxon>Spermatophyta</taxon>
        <taxon>Magnoliopsida</taxon>
        <taxon>eudicotyledons</taxon>
        <taxon>Gunneridae</taxon>
        <taxon>Pentapetalae</taxon>
        <taxon>asterids</taxon>
        <taxon>Ericales</taxon>
        <taxon>Actinidiaceae</taxon>
        <taxon>Actinidia</taxon>
    </lineage>
</organism>
<dbReference type="PANTHER" id="PTHR33240">
    <property type="entry name" value="OS08G0508500 PROTEIN"/>
    <property type="match status" value="1"/>
</dbReference>
<dbReference type="Gene3D" id="2.40.70.10">
    <property type="entry name" value="Acid Proteases"/>
    <property type="match status" value="1"/>
</dbReference>
<proteinExistence type="predicted"/>
<name>A0A7J0FII6_9ERIC</name>
<dbReference type="SUPFAM" id="SSF50630">
    <property type="entry name" value="Acid proteases"/>
    <property type="match status" value="1"/>
</dbReference>
<dbReference type="PANTHER" id="PTHR33240:SF15">
    <property type="entry name" value="GAG-PRO-LIKE PROTEIN"/>
    <property type="match status" value="1"/>
</dbReference>
<dbReference type="Proteomes" id="UP000585474">
    <property type="component" value="Unassembled WGS sequence"/>
</dbReference>
<dbReference type="InterPro" id="IPR021109">
    <property type="entry name" value="Peptidase_aspartic_dom_sf"/>
</dbReference>
<evidence type="ECO:0000313" key="1">
    <source>
        <dbReference type="EMBL" id="GFY98393.1"/>
    </source>
</evidence>
<sequence length="208" mass="23418">MIKQMHEVLSVQSLPKKIKTVETERECVTFFQADLERVQHPHSDLLVVQLRIGEYDVKRILVDTGSSVEVMYYDLFKQLNISQDQLKPARALLVGFNAQAHWPLGTVSLKIRVGSPELMTEFVVVDIPSPYNAIMGRDWLHRMKGVASTFHQAIKFLTLRGEEAIYGDQVAAKQCYLATVLTKMAMKRSSNDRGGYRSAGGCGSWSRG</sequence>
<dbReference type="OrthoDB" id="1746852at2759"/>
<dbReference type="EMBL" id="BJWL01000012">
    <property type="protein sequence ID" value="GFY98393.1"/>
    <property type="molecule type" value="Genomic_DNA"/>
</dbReference>
<dbReference type="AlphaFoldDB" id="A0A7J0FII6"/>
<evidence type="ECO:0000313" key="2">
    <source>
        <dbReference type="Proteomes" id="UP000585474"/>
    </source>
</evidence>
<keyword evidence="2" id="KW-1185">Reference proteome</keyword>
<dbReference type="Pfam" id="PF13650">
    <property type="entry name" value="Asp_protease_2"/>
    <property type="match status" value="1"/>
</dbReference>
<comment type="caution">
    <text evidence="1">The sequence shown here is derived from an EMBL/GenBank/DDBJ whole genome shotgun (WGS) entry which is preliminary data.</text>
</comment>